<keyword evidence="7 9" id="KW-0472">Membrane</keyword>
<keyword evidence="3 8" id="KW-0813">Transport</keyword>
<feature type="transmembrane region" description="Helical" evidence="9">
    <location>
        <begin position="384"/>
        <end position="410"/>
    </location>
</feature>
<evidence type="ECO:0000256" key="1">
    <source>
        <dbReference type="ARBA" id="ARBA00004651"/>
    </source>
</evidence>
<evidence type="ECO:0000256" key="4">
    <source>
        <dbReference type="ARBA" id="ARBA00022475"/>
    </source>
</evidence>
<keyword evidence="4" id="KW-1003">Cell membrane</keyword>
<feature type="domain" description="Type II secretion system protein GspF" evidence="10">
    <location>
        <begin position="78"/>
        <end position="199"/>
    </location>
</feature>
<dbReference type="Pfam" id="PF00482">
    <property type="entry name" value="T2SSF"/>
    <property type="match status" value="2"/>
</dbReference>
<sequence>MTYTYTAAGANGKPVTGELSAADKAAAIARLKERDLIPISLTAKDRGNAGNESIWEKELFEGDIYKAKIKKKRIMVMAHQMAIMMRSGVSLSLAMEVLIDGEKDKKFKKILKEIDENLYLGVPISESMGRFSAFSSVVVSLVAVGEVNGRLDEAFESVALILEKEVTLSSKIRGALVYPGFLLFLTLLLLIVMNVMVVPNFKTLFESFHAELPMITQVVMGVSDFIMYQWYYIVGVVVVLLLTYTLLKRFSPAFCMGVDAAKFKVPVIGKLLLQSYLARFCRVMSTLVSAGVEIVNSLEISRDVLPNRKLKKHITDIVADVKLGIPIHQSMQKSPLFEPLIVSMFRVGEESGMLSDTISKLAELYESKTDDTTKQLTAMMEPAMTILIAVIVGTVVISIVVPMFGIYSVIG</sequence>
<dbReference type="PANTHER" id="PTHR30012:SF0">
    <property type="entry name" value="TYPE II SECRETION SYSTEM PROTEIN F-RELATED"/>
    <property type="match status" value="1"/>
</dbReference>
<dbReference type="PANTHER" id="PTHR30012">
    <property type="entry name" value="GENERAL SECRETION PATHWAY PROTEIN"/>
    <property type="match status" value="1"/>
</dbReference>
<feature type="domain" description="Type II secretion system protein GspF" evidence="10">
    <location>
        <begin position="280"/>
        <end position="402"/>
    </location>
</feature>
<comment type="subcellular location">
    <subcellularLocation>
        <location evidence="1 8">Cell membrane</location>
        <topology evidence="1 8">Multi-pass membrane protein</topology>
    </subcellularLocation>
</comment>
<dbReference type="InterPro" id="IPR018076">
    <property type="entry name" value="T2SS_GspF_dom"/>
</dbReference>
<evidence type="ECO:0000256" key="3">
    <source>
        <dbReference type="ARBA" id="ARBA00022448"/>
    </source>
</evidence>
<dbReference type="PROSITE" id="PS00874">
    <property type="entry name" value="T2SP_F"/>
    <property type="match status" value="1"/>
</dbReference>
<evidence type="ECO:0000256" key="7">
    <source>
        <dbReference type="ARBA" id="ARBA00023136"/>
    </source>
</evidence>
<proteinExistence type="inferred from homology"/>
<evidence type="ECO:0000256" key="2">
    <source>
        <dbReference type="ARBA" id="ARBA00005745"/>
    </source>
</evidence>
<dbReference type="Gene3D" id="1.20.81.30">
    <property type="entry name" value="Type II secretion system (T2SS), domain F"/>
    <property type="match status" value="2"/>
</dbReference>
<name>A0ABV1DZD3_9FIRM</name>
<accession>A0ABV1DZD3</accession>
<evidence type="ECO:0000313" key="12">
    <source>
        <dbReference type="Proteomes" id="UP001489509"/>
    </source>
</evidence>
<keyword evidence="5 8" id="KW-0812">Transmembrane</keyword>
<dbReference type="PRINTS" id="PR00812">
    <property type="entry name" value="BCTERIALGSPF"/>
</dbReference>
<evidence type="ECO:0000256" key="5">
    <source>
        <dbReference type="ARBA" id="ARBA00022692"/>
    </source>
</evidence>
<keyword evidence="6 9" id="KW-1133">Transmembrane helix</keyword>
<protein>
    <submittedName>
        <fullName evidence="11">Type II secretion system F family protein</fullName>
    </submittedName>
</protein>
<evidence type="ECO:0000259" key="10">
    <source>
        <dbReference type="Pfam" id="PF00482"/>
    </source>
</evidence>
<dbReference type="InterPro" id="IPR001992">
    <property type="entry name" value="T2SS_GspF/T4SS_PilC_CS"/>
</dbReference>
<dbReference type="InterPro" id="IPR003004">
    <property type="entry name" value="GspF/PilC"/>
</dbReference>
<comment type="caution">
    <text evidence="11">The sequence shown here is derived from an EMBL/GenBank/DDBJ whole genome shotgun (WGS) entry which is preliminary data.</text>
</comment>
<evidence type="ECO:0000256" key="8">
    <source>
        <dbReference type="RuleBase" id="RU003923"/>
    </source>
</evidence>
<evidence type="ECO:0000256" key="6">
    <source>
        <dbReference type="ARBA" id="ARBA00022989"/>
    </source>
</evidence>
<comment type="similarity">
    <text evidence="2 8">Belongs to the GSP F family.</text>
</comment>
<dbReference type="InterPro" id="IPR042094">
    <property type="entry name" value="T2SS_GspF_sf"/>
</dbReference>
<evidence type="ECO:0000256" key="9">
    <source>
        <dbReference type="SAM" id="Phobius"/>
    </source>
</evidence>
<dbReference type="EMBL" id="JBBMFD010000003">
    <property type="protein sequence ID" value="MEQ2439830.1"/>
    <property type="molecule type" value="Genomic_DNA"/>
</dbReference>
<keyword evidence="12" id="KW-1185">Reference proteome</keyword>
<evidence type="ECO:0000313" key="11">
    <source>
        <dbReference type="EMBL" id="MEQ2439830.1"/>
    </source>
</evidence>
<feature type="transmembrane region" description="Helical" evidence="9">
    <location>
        <begin position="176"/>
        <end position="198"/>
    </location>
</feature>
<dbReference type="Proteomes" id="UP001489509">
    <property type="component" value="Unassembled WGS sequence"/>
</dbReference>
<reference evidence="11 12" key="1">
    <citation type="submission" date="2024-03" db="EMBL/GenBank/DDBJ databases">
        <title>Human intestinal bacterial collection.</title>
        <authorList>
            <person name="Pauvert C."/>
            <person name="Hitch T.C.A."/>
            <person name="Clavel T."/>
        </authorList>
    </citation>
    <scope>NUCLEOTIDE SEQUENCE [LARGE SCALE GENOMIC DNA]</scope>
    <source>
        <strain evidence="11 12">CLA-JM-H44</strain>
    </source>
</reference>
<organism evidence="11 12">
    <name type="scientific">Solibaculum intestinale</name>
    <dbReference type="NCBI Taxonomy" id="3133165"/>
    <lineage>
        <taxon>Bacteria</taxon>
        <taxon>Bacillati</taxon>
        <taxon>Bacillota</taxon>
        <taxon>Clostridia</taxon>
        <taxon>Eubacteriales</taxon>
        <taxon>Oscillospiraceae</taxon>
        <taxon>Solibaculum</taxon>
    </lineage>
</organism>
<gene>
    <name evidence="11" type="ORF">WMO26_03205</name>
</gene>
<dbReference type="RefSeq" id="WP_349218096.1">
    <property type="nucleotide sequence ID" value="NZ_JBBMFD010000003.1"/>
</dbReference>
<feature type="transmembrane region" description="Helical" evidence="9">
    <location>
        <begin position="230"/>
        <end position="247"/>
    </location>
</feature>